<sequence length="98" mass="11101">MSTDKLLRCVVLLSICPLISCYCVWFSSRNARDLPEEPSILSSNFVSVERRAELLLELYVGCAKLFLHLSSSNMERGDLVSRHQRLDVLNPAAGPRHR</sequence>
<dbReference type="Proteomes" id="UP001283361">
    <property type="component" value="Unassembled WGS sequence"/>
</dbReference>
<organism evidence="1 2">
    <name type="scientific">Elysia crispata</name>
    <name type="common">lettuce slug</name>
    <dbReference type="NCBI Taxonomy" id="231223"/>
    <lineage>
        <taxon>Eukaryota</taxon>
        <taxon>Metazoa</taxon>
        <taxon>Spiralia</taxon>
        <taxon>Lophotrochozoa</taxon>
        <taxon>Mollusca</taxon>
        <taxon>Gastropoda</taxon>
        <taxon>Heterobranchia</taxon>
        <taxon>Euthyneura</taxon>
        <taxon>Panpulmonata</taxon>
        <taxon>Sacoglossa</taxon>
        <taxon>Placobranchoidea</taxon>
        <taxon>Plakobranchidae</taxon>
        <taxon>Elysia</taxon>
    </lineage>
</organism>
<proteinExistence type="predicted"/>
<reference evidence="1" key="1">
    <citation type="journal article" date="2023" name="G3 (Bethesda)">
        <title>A reference genome for the long-term kleptoplast-retaining sea slug Elysia crispata morphotype clarki.</title>
        <authorList>
            <person name="Eastman K.E."/>
            <person name="Pendleton A.L."/>
            <person name="Shaikh M.A."/>
            <person name="Suttiyut T."/>
            <person name="Ogas R."/>
            <person name="Tomko P."/>
            <person name="Gavelis G."/>
            <person name="Widhalm J.R."/>
            <person name="Wisecaver J.H."/>
        </authorList>
    </citation>
    <scope>NUCLEOTIDE SEQUENCE</scope>
    <source>
        <strain evidence="1">ECLA1</strain>
    </source>
</reference>
<accession>A0AAE0Z2T7</accession>
<evidence type="ECO:0000313" key="2">
    <source>
        <dbReference type="Proteomes" id="UP001283361"/>
    </source>
</evidence>
<comment type="caution">
    <text evidence="1">The sequence shown here is derived from an EMBL/GenBank/DDBJ whole genome shotgun (WGS) entry which is preliminary data.</text>
</comment>
<protein>
    <submittedName>
        <fullName evidence="1">Uncharacterized protein</fullName>
    </submittedName>
</protein>
<dbReference type="EMBL" id="JAWDGP010004860">
    <property type="protein sequence ID" value="KAK3761645.1"/>
    <property type="molecule type" value="Genomic_DNA"/>
</dbReference>
<dbReference type="AlphaFoldDB" id="A0AAE0Z2T7"/>
<keyword evidence="2" id="KW-1185">Reference proteome</keyword>
<name>A0AAE0Z2T7_9GAST</name>
<gene>
    <name evidence="1" type="ORF">RRG08_048039</name>
</gene>
<evidence type="ECO:0000313" key="1">
    <source>
        <dbReference type="EMBL" id="KAK3761645.1"/>
    </source>
</evidence>